<keyword evidence="4" id="KW-1185">Reference proteome</keyword>
<dbReference type="GO" id="GO:0003677">
    <property type="term" value="F:DNA binding"/>
    <property type="evidence" value="ECO:0007669"/>
    <property type="project" value="InterPro"/>
</dbReference>
<evidence type="ECO:0000259" key="2">
    <source>
        <dbReference type="PROSITE" id="PS50943"/>
    </source>
</evidence>
<dbReference type="EMBL" id="CP011125">
    <property type="protein sequence ID" value="AKF08839.1"/>
    <property type="molecule type" value="Genomic_DNA"/>
</dbReference>
<dbReference type="InterPro" id="IPR010359">
    <property type="entry name" value="IrrE_HExxH"/>
</dbReference>
<dbReference type="PANTHER" id="PTHR43236:SF1">
    <property type="entry name" value="BLL7220 PROTEIN"/>
    <property type="match status" value="1"/>
</dbReference>
<organism evidence="3 4">
    <name type="scientific">Sandaracinus amylolyticus</name>
    <dbReference type="NCBI Taxonomy" id="927083"/>
    <lineage>
        <taxon>Bacteria</taxon>
        <taxon>Pseudomonadati</taxon>
        <taxon>Myxococcota</taxon>
        <taxon>Polyangia</taxon>
        <taxon>Polyangiales</taxon>
        <taxon>Sandaracinaceae</taxon>
        <taxon>Sandaracinus</taxon>
    </lineage>
</organism>
<dbReference type="RefSeq" id="WP_053235941.1">
    <property type="nucleotide sequence ID" value="NZ_CP011125.1"/>
</dbReference>
<comment type="similarity">
    <text evidence="1">Belongs to the short-chain fatty acyl-CoA assimilation regulator (ScfR) family.</text>
</comment>
<dbReference type="InterPro" id="IPR010982">
    <property type="entry name" value="Lambda_DNA-bd_dom_sf"/>
</dbReference>
<dbReference type="Pfam" id="PF06114">
    <property type="entry name" value="Peptidase_M78"/>
    <property type="match status" value="1"/>
</dbReference>
<feature type="domain" description="HTH cro/C1-type" evidence="2">
    <location>
        <begin position="2"/>
        <end position="56"/>
    </location>
</feature>
<sequence>MLKDLLETAQLTKGACAKIIGVSPRVLDEWIAGQKTIPAGYARSLSELFGTPVPALARRGELPSPTQMAGVWFRMREDRVSATDRTYVAVLRRLAHSCDQFECATTGSSPSMMWRNVFWGAKRKAMDETASPAEQGRIAARALRTERGLSQGATGIGSVFRQHLRHLGVLVVETPVPDSKIEGCSFYVQSGPQAIRPSIFANSFRSSWFHRNFVLCHEIAHLIFDAESEGASIDFKTEDESSIGSLSESVTEQRADAFAQEMLVPASVLRHVAQASGINWKRLEAEDLATLVAKLEVEARVILRAAVEGKFLDAEGAARAQTLDYRAHLEQLTERALPAMKYFGRHPEKKSDWLEKRTATAVGVPLYLPPSYVQAVVGAVERGTVSWSKGAELLMVDRRTFMERFGDRVPGIE</sequence>
<dbReference type="PROSITE" id="PS50943">
    <property type="entry name" value="HTH_CROC1"/>
    <property type="match status" value="1"/>
</dbReference>
<protein>
    <recommendedName>
        <fullName evidence="2">HTH cro/C1-type domain-containing protein</fullName>
    </recommendedName>
</protein>
<dbReference type="PANTHER" id="PTHR43236">
    <property type="entry name" value="ANTITOXIN HIGA1"/>
    <property type="match status" value="1"/>
</dbReference>
<dbReference type="KEGG" id="samy:DB32_005988"/>
<name>A0A0F6SGK2_9BACT</name>
<evidence type="ECO:0000313" key="3">
    <source>
        <dbReference type="EMBL" id="AKF08839.1"/>
    </source>
</evidence>
<evidence type="ECO:0000313" key="4">
    <source>
        <dbReference type="Proteomes" id="UP000034883"/>
    </source>
</evidence>
<dbReference type="STRING" id="927083.DB32_005988"/>
<dbReference type="Gene3D" id="1.10.10.2910">
    <property type="match status" value="1"/>
</dbReference>
<proteinExistence type="inferred from homology"/>
<accession>A0A0F6SGK2</accession>
<dbReference type="SUPFAM" id="SSF47413">
    <property type="entry name" value="lambda repressor-like DNA-binding domains"/>
    <property type="match status" value="1"/>
</dbReference>
<dbReference type="InterPro" id="IPR001387">
    <property type="entry name" value="Cro/C1-type_HTH"/>
</dbReference>
<dbReference type="Gene3D" id="1.10.260.40">
    <property type="entry name" value="lambda repressor-like DNA-binding domains"/>
    <property type="match status" value="1"/>
</dbReference>
<dbReference type="Proteomes" id="UP000034883">
    <property type="component" value="Chromosome"/>
</dbReference>
<dbReference type="AlphaFoldDB" id="A0A0F6SGK2"/>
<gene>
    <name evidence="3" type="ORF">DB32_005988</name>
</gene>
<reference evidence="3 4" key="1">
    <citation type="submission" date="2015-03" db="EMBL/GenBank/DDBJ databases">
        <title>Genome assembly of Sandaracinus amylolyticus DSM 53668.</title>
        <authorList>
            <person name="Sharma G."/>
            <person name="Subramanian S."/>
        </authorList>
    </citation>
    <scope>NUCLEOTIDE SEQUENCE [LARGE SCALE GENOMIC DNA]</scope>
    <source>
        <strain evidence="3 4">DSM 53668</strain>
    </source>
</reference>
<evidence type="ECO:0000256" key="1">
    <source>
        <dbReference type="ARBA" id="ARBA00007227"/>
    </source>
</evidence>
<dbReference type="InterPro" id="IPR052345">
    <property type="entry name" value="Rad_response_metalloprotease"/>
</dbReference>
<dbReference type="SMART" id="SM00530">
    <property type="entry name" value="HTH_XRE"/>
    <property type="match status" value="1"/>
</dbReference>